<feature type="signal peptide" evidence="1">
    <location>
        <begin position="1"/>
        <end position="23"/>
    </location>
</feature>
<accession>A0A939DEB7</accession>
<dbReference type="PANTHER" id="PTHR47197">
    <property type="entry name" value="PROTEIN NIRF"/>
    <property type="match status" value="1"/>
</dbReference>
<keyword evidence="1" id="KW-0732">Signal</keyword>
<feature type="chain" id="PRO_5038039812" description="YncE family protein" evidence="1">
    <location>
        <begin position="24"/>
        <end position="347"/>
    </location>
</feature>
<dbReference type="PANTHER" id="PTHR47197:SF3">
    <property type="entry name" value="DIHYDRO-HEME D1 DEHYDROGENASE"/>
    <property type="match status" value="1"/>
</dbReference>
<dbReference type="AlphaFoldDB" id="A0A939DEB7"/>
<dbReference type="Gene3D" id="2.130.10.10">
    <property type="entry name" value="YVTN repeat-like/Quinoprotein amine dehydrogenase"/>
    <property type="match status" value="2"/>
</dbReference>
<evidence type="ECO:0000256" key="1">
    <source>
        <dbReference type="SAM" id="SignalP"/>
    </source>
</evidence>
<protein>
    <recommendedName>
        <fullName evidence="4">YncE family protein</fullName>
    </recommendedName>
</protein>
<proteinExistence type="predicted"/>
<dbReference type="InterPro" id="IPR011048">
    <property type="entry name" value="Haem_d1_sf"/>
</dbReference>
<comment type="caution">
    <text evidence="2">The sequence shown here is derived from an EMBL/GenBank/DDBJ whole genome shotgun (WGS) entry which is preliminary data.</text>
</comment>
<evidence type="ECO:0008006" key="4">
    <source>
        <dbReference type="Google" id="ProtNLM"/>
    </source>
</evidence>
<dbReference type="Proteomes" id="UP000664303">
    <property type="component" value="Unassembled WGS sequence"/>
</dbReference>
<gene>
    <name evidence="2" type="ORF">JYP50_08735</name>
</gene>
<dbReference type="InterPro" id="IPR051200">
    <property type="entry name" value="Host-pathogen_enzymatic-act"/>
</dbReference>
<evidence type="ECO:0000313" key="3">
    <source>
        <dbReference type="Proteomes" id="UP000664303"/>
    </source>
</evidence>
<sequence>MSCITRRVVAALLLMLLIPASWAGTLLVANKAEGTVTLLSSPGFEPLATLPVGQGPHEIALSPEGLRALVTNYGTREKPGNTLTLLDLARLRPVATIELPEGARPHGIAWPRPDTAVVTAEGLRALLLVDVPGGEVVGRIDLDQDVAHMVAASRDGKSAWVASIGSGVVTAVDLESGAVRASAAAGAGTEGIALVDGGNEVWVSNREAGTVSVFAAATLEKLADIEVGGFPIRVEADDERGRVYVTLAKADAMAVLDSRERKLLPRVPLAIDTASVGETLLSAGDVSGSIPVGLLLSRDGELLFIAHTNAHRVSVRDANSLEQLKVFTAGREPDGMAWTWMDLPLRQ</sequence>
<dbReference type="RefSeq" id="WP_206560128.1">
    <property type="nucleotide sequence ID" value="NZ_JAFKCZ010000006.1"/>
</dbReference>
<name>A0A939DEB7_9GAMM</name>
<organism evidence="2 3">
    <name type="scientific">Parahaliea mediterranea</name>
    <dbReference type="NCBI Taxonomy" id="651086"/>
    <lineage>
        <taxon>Bacteria</taxon>
        <taxon>Pseudomonadati</taxon>
        <taxon>Pseudomonadota</taxon>
        <taxon>Gammaproteobacteria</taxon>
        <taxon>Cellvibrionales</taxon>
        <taxon>Halieaceae</taxon>
        <taxon>Parahaliea</taxon>
    </lineage>
</organism>
<keyword evidence="3" id="KW-1185">Reference proteome</keyword>
<dbReference type="InterPro" id="IPR015943">
    <property type="entry name" value="WD40/YVTN_repeat-like_dom_sf"/>
</dbReference>
<dbReference type="EMBL" id="JAFKCZ010000006">
    <property type="protein sequence ID" value="MBN7796673.1"/>
    <property type="molecule type" value="Genomic_DNA"/>
</dbReference>
<reference evidence="2" key="1">
    <citation type="submission" date="2021-02" db="EMBL/GenBank/DDBJ databases">
        <title>PHA producing bacteria isolated from coastal sediment in Guangdong, Shenzhen.</title>
        <authorList>
            <person name="Zheng W."/>
            <person name="Yu S."/>
            <person name="Huang Y."/>
        </authorList>
    </citation>
    <scope>NUCLEOTIDE SEQUENCE</scope>
    <source>
        <strain evidence="2">TN14-10</strain>
    </source>
</reference>
<evidence type="ECO:0000313" key="2">
    <source>
        <dbReference type="EMBL" id="MBN7796673.1"/>
    </source>
</evidence>
<dbReference type="SUPFAM" id="SSF51004">
    <property type="entry name" value="C-terminal (heme d1) domain of cytochrome cd1-nitrite reductase"/>
    <property type="match status" value="1"/>
</dbReference>